<evidence type="ECO:0000313" key="3">
    <source>
        <dbReference type="EMBL" id="JAG95193.1"/>
    </source>
</evidence>
<evidence type="ECO:0000256" key="1">
    <source>
        <dbReference type="ARBA" id="ARBA00009744"/>
    </source>
</evidence>
<protein>
    <recommendedName>
        <fullName evidence="2">Bet v I/Major latex protein domain-containing protein</fullName>
    </recommendedName>
</protein>
<dbReference type="SMART" id="SM01037">
    <property type="entry name" value="Bet_v_1"/>
    <property type="match status" value="1"/>
</dbReference>
<proteinExistence type="inferred from homology"/>
<sequence length="154" mass="16634">MVNVISVDVALKAPGKKVWEVIRDSTTLFPKILPSTFKSIEVVSGDGKSAGSVRQINYADGSMKGVTFAKEKLETVDDGNMYVTVSVIDSELLGFYKIFKTTLKVLPGVDANSCTVKWHIEFEGVSSEVPPPETAKEAAVQTFKAIEGYILATA</sequence>
<dbReference type="FunFam" id="3.30.530.20:FF:000007">
    <property type="entry name" value="Major pollen allergen Bet v 1-A"/>
    <property type="match status" value="1"/>
</dbReference>
<comment type="similarity">
    <text evidence="1">Belongs to the BetVI family.</text>
</comment>
<dbReference type="InterPro" id="IPR023393">
    <property type="entry name" value="START-like_dom_sf"/>
</dbReference>
<organism evidence="3">
    <name type="scientific">Araucaria cunninghamii</name>
    <name type="common">Hoop pine</name>
    <name type="synonym">Moreton Bay pine</name>
    <dbReference type="NCBI Taxonomy" id="56994"/>
    <lineage>
        <taxon>Eukaryota</taxon>
        <taxon>Viridiplantae</taxon>
        <taxon>Streptophyta</taxon>
        <taxon>Embryophyta</taxon>
        <taxon>Tracheophyta</taxon>
        <taxon>Spermatophyta</taxon>
        <taxon>Pinopsida</taxon>
        <taxon>Pinidae</taxon>
        <taxon>Conifers II</taxon>
        <taxon>Araucariales</taxon>
        <taxon>Araucariaceae</taxon>
        <taxon>Araucaria</taxon>
    </lineage>
</organism>
<dbReference type="CDD" id="cd07816">
    <property type="entry name" value="Bet_v1-like"/>
    <property type="match status" value="1"/>
</dbReference>
<accession>A0A0D6QYV2</accession>
<evidence type="ECO:0000259" key="2">
    <source>
        <dbReference type="SMART" id="SM01037"/>
    </source>
</evidence>
<reference evidence="3" key="1">
    <citation type="submission" date="2015-03" db="EMBL/GenBank/DDBJ databases">
        <title>A transcriptome of Araucaria cunninghamii, an australian fine timber species.</title>
        <authorList>
            <person name="Jing Yi C.J.Y."/>
            <person name="Yin San L.Y.S."/>
            <person name="Abdul Karim S.S."/>
            <person name="Wan Azmi N.N."/>
            <person name="Hercus R.R."/>
            <person name="Croft L.L."/>
        </authorList>
    </citation>
    <scope>NUCLEOTIDE SEQUENCE</scope>
    <source>
        <strain evidence="3">MI0301</strain>
        <tissue evidence="3">Leaf</tissue>
    </source>
</reference>
<dbReference type="AlphaFoldDB" id="A0A0D6QYV2"/>
<dbReference type="PRINTS" id="PR00634">
    <property type="entry name" value="BETALLERGEN"/>
</dbReference>
<name>A0A0D6QYV2_ARACU</name>
<dbReference type="InterPro" id="IPR051761">
    <property type="entry name" value="MLP-like_ligand-binding"/>
</dbReference>
<dbReference type="PANTHER" id="PTHR31907">
    <property type="entry name" value="MLP-LIKE PROTEIN 423"/>
    <property type="match status" value="1"/>
</dbReference>
<dbReference type="GO" id="GO:0010427">
    <property type="term" value="F:abscisic acid binding"/>
    <property type="evidence" value="ECO:0007669"/>
    <property type="project" value="InterPro"/>
</dbReference>
<dbReference type="Pfam" id="PF00407">
    <property type="entry name" value="Bet_v_1"/>
    <property type="match status" value="1"/>
</dbReference>
<dbReference type="SUPFAM" id="SSF55961">
    <property type="entry name" value="Bet v1-like"/>
    <property type="match status" value="1"/>
</dbReference>
<dbReference type="InterPro" id="IPR000916">
    <property type="entry name" value="Bet_v_I/MLP"/>
</dbReference>
<dbReference type="Gene3D" id="3.30.530.20">
    <property type="match status" value="1"/>
</dbReference>
<feature type="domain" description="Bet v I/Major latex protein" evidence="2">
    <location>
        <begin position="1"/>
        <end position="153"/>
    </location>
</feature>
<dbReference type="InterPro" id="IPR024949">
    <property type="entry name" value="Bet_v_I_allergen"/>
</dbReference>
<dbReference type="GO" id="GO:0004864">
    <property type="term" value="F:protein phosphatase inhibitor activity"/>
    <property type="evidence" value="ECO:0007669"/>
    <property type="project" value="InterPro"/>
</dbReference>
<dbReference type="GO" id="GO:0006952">
    <property type="term" value="P:defense response"/>
    <property type="evidence" value="ECO:0007669"/>
    <property type="project" value="InterPro"/>
</dbReference>
<dbReference type="GO" id="GO:0038023">
    <property type="term" value="F:signaling receptor activity"/>
    <property type="evidence" value="ECO:0007669"/>
    <property type="project" value="InterPro"/>
</dbReference>
<dbReference type="GO" id="GO:0009738">
    <property type="term" value="P:abscisic acid-activated signaling pathway"/>
    <property type="evidence" value="ECO:0007669"/>
    <property type="project" value="InterPro"/>
</dbReference>
<dbReference type="EMBL" id="GCKF01041273">
    <property type="protein sequence ID" value="JAG95193.1"/>
    <property type="molecule type" value="Transcribed_RNA"/>
</dbReference>